<accession>X1GW92</accession>
<gene>
    <name evidence="1" type="ORF">S03H2_10721</name>
</gene>
<dbReference type="AlphaFoldDB" id="X1GW92"/>
<name>X1GW92_9ZZZZ</name>
<proteinExistence type="predicted"/>
<dbReference type="EMBL" id="BARU01005502">
    <property type="protein sequence ID" value="GAH37278.1"/>
    <property type="molecule type" value="Genomic_DNA"/>
</dbReference>
<protein>
    <submittedName>
        <fullName evidence="1">Uncharacterized protein</fullName>
    </submittedName>
</protein>
<reference evidence="1" key="1">
    <citation type="journal article" date="2014" name="Front. Microbiol.">
        <title>High frequency of phylogenetically diverse reductive dehalogenase-homologous genes in deep subseafloor sedimentary metagenomes.</title>
        <authorList>
            <person name="Kawai M."/>
            <person name="Futagami T."/>
            <person name="Toyoda A."/>
            <person name="Takaki Y."/>
            <person name="Nishi S."/>
            <person name="Hori S."/>
            <person name="Arai W."/>
            <person name="Tsubouchi T."/>
            <person name="Morono Y."/>
            <person name="Uchiyama I."/>
            <person name="Ito T."/>
            <person name="Fujiyama A."/>
            <person name="Inagaki F."/>
            <person name="Takami H."/>
        </authorList>
    </citation>
    <scope>NUCLEOTIDE SEQUENCE</scope>
    <source>
        <strain evidence="1">Expedition CK06-06</strain>
    </source>
</reference>
<evidence type="ECO:0000313" key="1">
    <source>
        <dbReference type="EMBL" id="GAH37278.1"/>
    </source>
</evidence>
<organism evidence="1">
    <name type="scientific">marine sediment metagenome</name>
    <dbReference type="NCBI Taxonomy" id="412755"/>
    <lineage>
        <taxon>unclassified sequences</taxon>
        <taxon>metagenomes</taxon>
        <taxon>ecological metagenomes</taxon>
    </lineage>
</organism>
<comment type="caution">
    <text evidence="1">The sequence shown here is derived from an EMBL/GenBank/DDBJ whole genome shotgun (WGS) entry which is preliminary data.</text>
</comment>
<sequence length="67" mass="7926">MEEKCKNCKFWDEDNDVTMDKDEAVCKRFPPKTSGENLRKGEPINHSNLYTVTGYFEWCGEFVEKEK</sequence>